<evidence type="ECO:0000313" key="1">
    <source>
        <dbReference type="EMBL" id="AZL89189.1"/>
    </source>
</evidence>
<proteinExistence type="predicted"/>
<reference evidence="1" key="1">
    <citation type="submission" date="2018-03" db="EMBL/GenBank/DDBJ databases">
        <title>Draft genome sequences of Megaviruse, new member of the family Mimiviridae isolated from water in Shanghai, China.</title>
        <authorList>
            <person name="Xia Y."/>
        </authorList>
    </citation>
    <scope>NUCLEOTIDE SEQUENCE</scope>
    <source>
        <strain evidence="1">SH</strain>
    </source>
</reference>
<dbReference type="GeneID" id="80525979"/>
<organism evidence="1">
    <name type="scientific">Megavirus baoshan</name>
    <dbReference type="NCBI Taxonomy" id="2496520"/>
    <lineage>
        <taxon>Viruses</taxon>
        <taxon>Varidnaviria</taxon>
        <taxon>Bamfordvirae</taxon>
        <taxon>Nucleocytoviricota</taxon>
        <taxon>Megaviricetes</taxon>
        <taxon>Imitervirales</taxon>
        <taxon>Mimiviridae</taxon>
        <taxon>Megamimivirinae</taxon>
        <taxon>Megavirus</taxon>
        <taxon>Megavirus baoshanense</taxon>
    </lineage>
</organism>
<dbReference type="InterPro" id="IPR036770">
    <property type="entry name" value="Ankyrin_rpt-contain_sf"/>
</dbReference>
<dbReference type="KEGG" id="vg:80525979"/>
<dbReference type="SUPFAM" id="SSF48403">
    <property type="entry name" value="Ankyrin repeat"/>
    <property type="match status" value="1"/>
</dbReference>
<dbReference type="EMBL" id="MH046811">
    <property type="protein sequence ID" value="AZL89189.1"/>
    <property type="molecule type" value="Genomic_DNA"/>
</dbReference>
<protein>
    <submittedName>
        <fullName evidence="1">Putative ankyrin repeat protein</fullName>
    </submittedName>
</protein>
<sequence>MQNNLTDIDTKKINVNQPDEINKMDVLDNIVSVDYLRNIINIYNNEGVSKIIDAKRRCINKLLDYFQENNLNVLKLGVISENPDLIDQDMIDAGVLNYDNNMLSLSVPPIDITVDIKAAISKSFKYGKTRLIELLLYNNIKLDKIEPNIVIMAVQTKNYNFLAKFIDLEYDITINNYQIIYQLSSQGKLDFLIKILDKYHFDSSTEIICKICIQAIMNNHVNILEYFLTEQAFRGAPDQMYCFFYNSISCGANLEVIKFFINNGLSIKQNNYQAIIKACQYKRQDILLYFRELDESVIDIIIKHFCRYSF</sequence>
<dbReference type="RefSeq" id="YP_010788684.1">
    <property type="nucleotide sequence ID" value="NC_075367.1"/>
</dbReference>
<accession>A0A3S5HL82</accession>
<name>A0A3S5HL82_9VIRU</name>